<dbReference type="EMBL" id="RBNI01002451">
    <property type="protein sequence ID" value="RUP49279.1"/>
    <property type="molecule type" value="Genomic_DNA"/>
</dbReference>
<dbReference type="Proteomes" id="UP000268093">
    <property type="component" value="Unassembled WGS sequence"/>
</dbReference>
<organism evidence="1 2">
    <name type="scientific">Jimgerdemannia flammicorona</name>
    <dbReference type="NCBI Taxonomy" id="994334"/>
    <lineage>
        <taxon>Eukaryota</taxon>
        <taxon>Fungi</taxon>
        <taxon>Fungi incertae sedis</taxon>
        <taxon>Mucoromycota</taxon>
        <taxon>Mucoromycotina</taxon>
        <taxon>Endogonomycetes</taxon>
        <taxon>Endogonales</taxon>
        <taxon>Endogonaceae</taxon>
        <taxon>Jimgerdemannia</taxon>
    </lineage>
</organism>
<keyword evidence="2" id="KW-1185">Reference proteome</keyword>
<protein>
    <submittedName>
        <fullName evidence="1">Uncharacterized protein</fullName>
    </submittedName>
</protein>
<reference evidence="1 2" key="1">
    <citation type="journal article" date="2018" name="New Phytol.">
        <title>Phylogenomics of Endogonaceae and evolution of mycorrhizas within Mucoromycota.</title>
        <authorList>
            <person name="Chang Y."/>
            <person name="Desiro A."/>
            <person name="Na H."/>
            <person name="Sandor L."/>
            <person name="Lipzen A."/>
            <person name="Clum A."/>
            <person name="Barry K."/>
            <person name="Grigoriev I.V."/>
            <person name="Martin F.M."/>
            <person name="Stajich J.E."/>
            <person name="Smith M.E."/>
            <person name="Bonito G."/>
            <person name="Spatafora J.W."/>
        </authorList>
    </citation>
    <scope>NUCLEOTIDE SEQUENCE [LARGE SCALE GENOMIC DNA]</scope>
    <source>
        <strain evidence="1 2">GMNB39</strain>
    </source>
</reference>
<dbReference type="OrthoDB" id="10013407at2759"/>
<proteinExistence type="predicted"/>
<sequence>MRQRLADPFVAIPLAILGLAVLMAVIVVLVLINTLPELERPLSQDQLLQSLHTDNIQEHLQALEESAQASGGSRSIANGYNASADYIISVLTAHATGWCDVEKQAFVAPVWEELKPASLEVAFLGGLEGRVRYQEGVDFRSMRYGGQSATLKNQQIVEIPHHGCNVSDFTDVRGKIALIREGFGSEGAKCDLWTAAWNAEQ</sequence>
<accession>A0A433DEM6</accession>
<evidence type="ECO:0000313" key="1">
    <source>
        <dbReference type="EMBL" id="RUP49279.1"/>
    </source>
</evidence>
<dbReference type="AlphaFoldDB" id="A0A433DEM6"/>
<comment type="caution">
    <text evidence="1">The sequence shown here is derived from an EMBL/GenBank/DDBJ whole genome shotgun (WGS) entry which is preliminary data.</text>
</comment>
<gene>
    <name evidence="1" type="ORF">BC936DRAFT_142902</name>
</gene>
<name>A0A433DEM6_9FUNG</name>
<evidence type="ECO:0000313" key="2">
    <source>
        <dbReference type="Proteomes" id="UP000268093"/>
    </source>
</evidence>
<feature type="non-terminal residue" evidence="1">
    <location>
        <position position="201"/>
    </location>
</feature>